<protein>
    <submittedName>
        <fullName evidence="1">Uncharacterized protein</fullName>
    </submittedName>
</protein>
<keyword evidence="2" id="KW-1185">Reference proteome</keyword>
<name>A0A1Z3HQ00_9CYAN</name>
<dbReference type="EMBL" id="CP021983">
    <property type="protein sequence ID" value="ASC72391.1"/>
    <property type="molecule type" value="Genomic_DNA"/>
</dbReference>
<gene>
    <name evidence="1" type="ORF">XM38_033480</name>
</gene>
<sequence>MTRLETDPRQRLTILVDTHNPVDITALAA</sequence>
<accession>A0A1Z3HQ00</accession>
<dbReference type="Proteomes" id="UP000191901">
    <property type="component" value="Chromosome"/>
</dbReference>
<evidence type="ECO:0000313" key="1">
    <source>
        <dbReference type="EMBL" id="ASC72391.1"/>
    </source>
</evidence>
<proteinExistence type="predicted"/>
<dbReference type="AlphaFoldDB" id="A0A1Z3HQ00"/>
<reference evidence="1 2" key="1">
    <citation type="journal article" date="2016" name="Biochim. Biophys. Acta">
        <title>Characterization of red-shifted phycobilisomes isolated from the chlorophyll f-containing cyanobacterium Halomicronema hongdechloris.</title>
        <authorList>
            <person name="Li Y."/>
            <person name="Lin Y."/>
            <person name="Garvey C.J."/>
            <person name="Birch D."/>
            <person name="Corkery R.W."/>
            <person name="Loughlin P.C."/>
            <person name="Scheer H."/>
            <person name="Willows R.D."/>
            <person name="Chen M."/>
        </authorList>
    </citation>
    <scope>NUCLEOTIDE SEQUENCE [LARGE SCALE GENOMIC DNA]</scope>
    <source>
        <strain evidence="1 2">C2206</strain>
    </source>
</reference>
<dbReference type="KEGG" id="hhg:XM38_033480"/>
<organism evidence="1 2">
    <name type="scientific">Halomicronema hongdechloris C2206</name>
    <dbReference type="NCBI Taxonomy" id="1641165"/>
    <lineage>
        <taxon>Bacteria</taxon>
        <taxon>Bacillati</taxon>
        <taxon>Cyanobacteriota</taxon>
        <taxon>Cyanophyceae</taxon>
        <taxon>Nodosilineales</taxon>
        <taxon>Nodosilineaceae</taxon>
        <taxon>Halomicronema</taxon>
    </lineage>
</organism>
<evidence type="ECO:0000313" key="2">
    <source>
        <dbReference type="Proteomes" id="UP000191901"/>
    </source>
</evidence>